<dbReference type="Pfam" id="PF07719">
    <property type="entry name" value="TPR_2"/>
    <property type="match status" value="1"/>
</dbReference>
<feature type="repeat" description="TPR" evidence="3">
    <location>
        <begin position="154"/>
        <end position="187"/>
    </location>
</feature>
<feature type="repeat" description="TPR" evidence="3">
    <location>
        <begin position="222"/>
        <end position="255"/>
    </location>
</feature>
<comment type="caution">
    <text evidence="4">The sequence shown here is derived from an EMBL/GenBank/DDBJ whole genome shotgun (WGS) entry which is preliminary data.</text>
</comment>
<evidence type="ECO:0000313" key="5">
    <source>
        <dbReference type="Proteomes" id="UP000240009"/>
    </source>
</evidence>
<accession>A0A2S8FEY9</accession>
<keyword evidence="2 3" id="KW-0802">TPR repeat</keyword>
<dbReference type="RefSeq" id="WP_105354748.1">
    <property type="nucleotide sequence ID" value="NZ_PUIA01000038.1"/>
</dbReference>
<sequence length="352" mass="39922">MRKMFWQAGWAWFVLFACVPWGYGQDIKAMITEAAKLSDTAENQDELTRLLDICEEASQLDLAQPQVEYFTKLEAWARNKRGEIYAETSLMTDDPEKIQKLEAAALKDFSLAIKKNPKHWQAIHNRALSYAMLGQTEQALADLDTAIKLNPKFETAIYNKAELLYEASQFAVALQQYQTVLKLNPKDVGAMTGQAHCFYRLENYEAAMMAYNQAVKLAPENPSVLANRADAYSDLGYFKEAILDYKKALTLEKDLPRAQQGLAWILATCPDDTYRNPELALRFAKAAVTQSDGLDFRYFDTLAAAEAATGQFDVAKQRVGEAIKKAPTSEKPFLQHRLALYEKRQAYREPKR</sequence>
<dbReference type="InterPro" id="IPR013105">
    <property type="entry name" value="TPR_2"/>
</dbReference>
<dbReference type="Gene3D" id="1.25.40.10">
    <property type="entry name" value="Tetratricopeptide repeat domain"/>
    <property type="match status" value="2"/>
</dbReference>
<gene>
    <name evidence="4" type="ORF">C5Y96_14815</name>
</gene>
<proteinExistence type="predicted"/>
<evidence type="ECO:0000313" key="4">
    <source>
        <dbReference type="EMBL" id="PQO30729.1"/>
    </source>
</evidence>
<dbReference type="Pfam" id="PF13181">
    <property type="entry name" value="TPR_8"/>
    <property type="match status" value="1"/>
</dbReference>
<dbReference type="InterPro" id="IPR019734">
    <property type="entry name" value="TPR_rpt"/>
</dbReference>
<organism evidence="4 5">
    <name type="scientific">Blastopirellula marina</name>
    <dbReference type="NCBI Taxonomy" id="124"/>
    <lineage>
        <taxon>Bacteria</taxon>
        <taxon>Pseudomonadati</taxon>
        <taxon>Planctomycetota</taxon>
        <taxon>Planctomycetia</taxon>
        <taxon>Pirellulales</taxon>
        <taxon>Pirellulaceae</taxon>
        <taxon>Blastopirellula</taxon>
    </lineage>
</organism>
<dbReference type="Proteomes" id="UP000240009">
    <property type="component" value="Unassembled WGS sequence"/>
</dbReference>
<name>A0A2S8FEY9_9BACT</name>
<feature type="repeat" description="TPR" evidence="3">
    <location>
        <begin position="188"/>
        <end position="221"/>
    </location>
</feature>
<dbReference type="PROSITE" id="PS50005">
    <property type="entry name" value="TPR"/>
    <property type="match status" value="4"/>
</dbReference>
<dbReference type="SUPFAM" id="SSF48452">
    <property type="entry name" value="TPR-like"/>
    <property type="match status" value="1"/>
</dbReference>
<evidence type="ECO:0000256" key="1">
    <source>
        <dbReference type="ARBA" id="ARBA00022737"/>
    </source>
</evidence>
<dbReference type="Pfam" id="PF13432">
    <property type="entry name" value="TPR_16"/>
    <property type="match status" value="1"/>
</dbReference>
<dbReference type="InterPro" id="IPR050498">
    <property type="entry name" value="Ycf3"/>
</dbReference>
<dbReference type="AlphaFoldDB" id="A0A2S8FEY9"/>
<dbReference type="OrthoDB" id="9790037at2"/>
<dbReference type="PANTHER" id="PTHR44858:SF1">
    <property type="entry name" value="UDP-N-ACETYLGLUCOSAMINE--PEPTIDE N-ACETYLGLUCOSAMINYLTRANSFERASE SPINDLY-RELATED"/>
    <property type="match status" value="1"/>
</dbReference>
<evidence type="ECO:0000256" key="3">
    <source>
        <dbReference type="PROSITE-ProRule" id="PRU00339"/>
    </source>
</evidence>
<reference evidence="4 5" key="1">
    <citation type="submission" date="2018-02" db="EMBL/GenBank/DDBJ databases">
        <title>Comparative genomes isolates from brazilian mangrove.</title>
        <authorList>
            <person name="Araujo J.E."/>
            <person name="Taketani R.G."/>
            <person name="Silva M.C.P."/>
            <person name="Loureco M.V."/>
            <person name="Andreote F.D."/>
        </authorList>
    </citation>
    <scope>NUCLEOTIDE SEQUENCE [LARGE SCALE GENOMIC DNA]</scope>
    <source>
        <strain evidence="4 5">HEX-2 MGV</strain>
    </source>
</reference>
<dbReference type="PROSITE" id="PS51257">
    <property type="entry name" value="PROKAR_LIPOPROTEIN"/>
    <property type="match status" value="1"/>
</dbReference>
<protein>
    <submittedName>
        <fullName evidence="4">Uncharacterized protein</fullName>
    </submittedName>
</protein>
<dbReference type="SMART" id="SM00028">
    <property type="entry name" value="TPR"/>
    <property type="match status" value="4"/>
</dbReference>
<dbReference type="EMBL" id="PUIA01000038">
    <property type="protein sequence ID" value="PQO30729.1"/>
    <property type="molecule type" value="Genomic_DNA"/>
</dbReference>
<feature type="repeat" description="TPR" evidence="3">
    <location>
        <begin position="120"/>
        <end position="153"/>
    </location>
</feature>
<evidence type="ECO:0000256" key="2">
    <source>
        <dbReference type="ARBA" id="ARBA00022803"/>
    </source>
</evidence>
<keyword evidence="1" id="KW-0677">Repeat</keyword>
<dbReference type="PANTHER" id="PTHR44858">
    <property type="entry name" value="TETRATRICOPEPTIDE REPEAT PROTEIN 6"/>
    <property type="match status" value="1"/>
</dbReference>
<dbReference type="InterPro" id="IPR011990">
    <property type="entry name" value="TPR-like_helical_dom_sf"/>
</dbReference>